<keyword evidence="3" id="KW-1185">Reference proteome</keyword>
<evidence type="ECO:0000256" key="1">
    <source>
        <dbReference type="SAM" id="Phobius"/>
    </source>
</evidence>
<gene>
    <name evidence="2" type="ORF">ROA7450_01294</name>
</gene>
<feature type="transmembrane region" description="Helical" evidence="1">
    <location>
        <begin position="258"/>
        <end position="275"/>
    </location>
</feature>
<organism evidence="2 3">
    <name type="scientific">Roseovarius albus</name>
    <dbReference type="NCBI Taxonomy" id="1247867"/>
    <lineage>
        <taxon>Bacteria</taxon>
        <taxon>Pseudomonadati</taxon>
        <taxon>Pseudomonadota</taxon>
        <taxon>Alphaproteobacteria</taxon>
        <taxon>Rhodobacterales</taxon>
        <taxon>Roseobacteraceae</taxon>
        <taxon>Roseovarius</taxon>
    </lineage>
</organism>
<keyword evidence="1" id="KW-0812">Transmembrane</keyword>
<feature type="transmembrane region" description="Helical" evidence="1">
    <location>
        <begin position="74"/>
        <end position="102"/>
    </location>
</feature>
<feature type="transmembrane region" description="Helical" evidence="1">
    <location>
        <begin position="216"/>
        <end position="246"/>
    </location>
</feature>
<keyword evidence="1" id="KW-1133">Transmembrane helix</keyword>
<feature type="transmembrane region" description="Helical" evidence="1">
    <location>
        <begin position="123"/>
        <end position="145"/>
    </location>
</feature>
<dbReference type="Proteomes" id="UP000193061">
    <property type="component" value="Unassembled WGS sequence"/>
</dbReference>
<reference evidence="2 3" key="1">
    <citation type="submission" date="2017-03" db="EMBL/GenBank/DDBJ databases">
        <authorList>
            <person name="Afonso C.L."/>
            <person name="Miller P.J."/>
            <person name="Scott M.A."/>
            <person name="Spackman E."/>
            <person name="Goraichik I."/>
            <person name="Dimitrov K.M."/>
            <person name="Suarez D.L."/>
            <person name="Swayne D.E."/>
        </authorList>
    </citation>
    <scope>NUCLEOTIDE SEQUENCE [LARGE SCALE GENOMIC DNA]</scope>
    <source>
        <strain evidence="2 3">CECT 7450</strain>
    </source>
</reference>
<name>A0A1X6YT22_9RHOB</name>
<proteinExistence type="predicted"/>
<evidence type="ECO:0000313" key="2">
    <source>
        <dbReference type="EMBL" id="SLN30033.1"/>
    </source>
</evidence>
<sequence length="276" mass="30431">MDTPALERLIRRDRALLLGGLTLICALSWLWVISGAGMGMSALEMTRTGLFPHLGQPLRSMQMGTPLANAGLPYFILMVSMWWIMMIAMMLPSAAPTMLLYARTLRHAQRKGRLQQGPVSITLFLLGYLTIWLGFSVLATALQMLLVNTGSLSQMMLWSTGPTFSALILFIAAAYQLTPLKQTCLHHCQSPAEWLSRHWIKSGWGTFRMGLHHGTYCVGCCWALMLLLFVGGVMNLIWIAALAVIVLLEKLSIPGFKTGHFSAALLGLWGVATLLI</sequence>
<dbReference type="Pfam" id="PF09948">
    <property type="entry name" value="PpoB2"/>
    <property type="match status" value="1"/>
</dbReference>
<dbReference type="InterPro" id="IPR018688">
    <property type="entry name" value="PpoB2-like"/>
</dbReference>
<feature type="transmembrane region" description="Helical" evidence="1">
    <location>
        <begin position="157"/>
        <end position="177"/>
    </location>
</feature>
<dbReference type="EMBL" id="FWFX01000003">
    <property type="protein sequence ID" value="SLN30033.1"/>
    <property type="molecule type" value="Genomic_DNA"/>
</dbReference>
<protein>
    <recommendedName>
        <fullName evidence="4">Metal-binding integral membrane protein</fullName>
    </recommendedName>
</protein>
<dbReference type="AlphaFoldDB" id="A0A1X6YT22"/>
<dbReference type="RefSeq" id="WP_085804846.1">
    <property type="nucleotide sequence ID" value="NZ_FWFX01000003.1"/>
</dbReference>
<keyword evidence="1" id="KW-0472">Membrane</keyword>
<accession>A0A1X6YT22</accession>
<feature type="transmembrane region" description="Helical" evidence="1">
    <location>
        <begin position="15"/>
        <end position="33"/>
    </location>
</feature>
<evidence type="ECO:0000313" key="3">
    <source>
        <dbReference type="Proteomes" id="UP000193061"/>
    </source>
</evidence>
<evidence type="ECO:0008006" key="4">
    <source>
        <dbReference type="Google" id="ProtNLM"/>
    </source>
</evidence>